<dbReference type="RefSeq" id="WP_126496132.1">
    <property type="nucleotide sequence ID" value="NZ_CALYEE010000014.1"/>
</dbReference>
<dbReference type="InterPro" id="IPR036412">
    <property type="entry name" value="HAD-like_sf"/>
</dbReference>
<dbReference type="GO" id="GO:0016791">
    <property type="term" value="F:phosphatase activity"/>
    <property type="evidence" value="ECO:0007669"/>
    <property type="project" value="TreeGrafter"/>
</dbReference>
<proteinExistence type="predicted"/>
<keyword evidence="5" id="KW-1185">Reference proteome</keyword>
<dbReference type="EMBL" id="LR962863">
    <property type="protein sequence ID" value="CAD7359919.1"/>
    <property type="molecule type" value="Genomic_DNA"/>
</dbReference>
<protein>
    <submittedName>
        <fullName evidence="3">Cof family hydrolase</fullName>
        <ecNumber evidence="3">3.1.3.-</ecNumber>
    </submittedName>
    <submittedName>
        <fullName evidence="2">Cof-type HAD-IIB family hydrolase</fullName>
    </submittedName>
</protein>
<dbReference type="SFLD" id="SFLDG01144">
    <property type="entry name" value="C2.B.4:_PGP_Like"/>
    <property type="match status" value="1"/>
</dbReference>
<keyword evidence="3" id="KW-0378">Hydrolase</keyword>
<name>A0A7Z7QQD1_STASC</name>
<dbReference type="EMBL" id="POVK01000010">
    <property type="protein sequence ID" value="NHA33774.1"/>
    <property type="molecule type" value="Genomic_DNA"/>
</dbReference>
<reference evidence="2 5" key="1">
    <citation type="submission" date="2018-01" db="EMBL/GenBank/DDBJ databases">
        <title>Complete genome sequence of Staphylococcus Scheliferi isolated from human.</title>
        <authorList>
            <person name="Abouelkhair M.A."/>
            <person name="Bemis D.A."/>
            <person name="Kania S.A."/>
        </authorList>
    </citation>
    <scope>NUCLEOTIDE SEQUENCE [LARGE SCALE GENOMIC DNA]</scope>
    <source>
        <strain evidence="2 5">ATCC 43808</strain>
    </source>
</reference>
<dbReference type="InterPro" id="IPR023214">
    <property type="entry name" value="HAD_sf"/>
</dbReference>
<dbReference type="SFLD" id="SFLDG01140">
    <property type="entry name" value="C2.B:_Phosphomannomutase_and_P"/>
    <property type="match status" value="1"/>
</dbReference>
<dbReference type="SFLD" id="SFLDS00003">
    <property type="entry name" value="Haloacid_Dehalogenase"/>
    <property type="match status" value="1"/>
</dbReference>
<dbReference type="Proteomes" id="UP000572988">
    <property type="component" value="Unassembled WGS sequence"/>
</dbReference>
<dbReference type="InterPro" id="IPR000150">
    <property type="entry name" value="Cof"/>
</dbReference>
<dbReference type="SUPFAM" id="SSF56784">
    <property type="entry name" value="HAD-like"/>
    <property type="match status" value="1"/>
</dbReference>
<gene>
    <name evidence="3" type="primary">yidA_1</name>
    <name evidence="2" type="ORF">C1O36_04425</name>
    <name evidence="3" type="ORF">NCTC12218_01582</name>
</gene>
<dbReference type="CDD" id="cd07516">
    <property type="entry name" value="HAD_Pase"/>
    <property type="match status" value="1"/>
</dbReference>
<evidence type="ECO:0000313" key="5">
    <source>
        <dbReference type="Proteomes" id="UP000572988"/>
    </source>
</evidence>
<dbReference type="AlphaFoldDB" id="A0A7Z7QQD1"/>
<reference evidence="3" key="2">
    <citation type="submission" date="2018-06" db="EMBL/GenBank/DDBJ databases">
        <authorList>
            <consortium name="Pathogen Informatics"/>
            <person name="Doyle S."/>
        </authorList>
    </citation>
    <scope>NUCLEOTIDE SEQUENCE [LARGE SCALE GENOMIC DNA]</scope>
    <source>
        <strain evidence="3">NCTC12218</strain>
    </source>
</reference>
<sequence>MKIELIVMDMDDTLMTSENHLSEKTKSYLLDLQNEGYKLALASGRPTEGMLPTAKELKMDQYGSYIMSYNGAQTTDLAADKVVSKKDIEKEEFDKIVDFCREHDLFVLTYDHGKIIYDGEHEYMNRESELTGLEMEKVDDLKSYIQKSVPKVMGVDFEENIEKITKQFGNEFNEAIDMTTSKPFFLEFMRKSVSKGAAIEALAERLDIDVNYIVAFGDSANDLEMFKTAGTAVAMDNASDEVKEQADMVTKSNDEDGIPYALEQLINK</sequence>
<evidence type="ECO:0000313" key="2">
    <source>
        <dbReference type="EMBL" id="NHA33774.1"/>
    </source>
</evidence>
<reference evidence="1 4" key="3">
    <citation type="submission" date="2020-11" db="EMBL/GenBank/DDBJ databases">
        <authorList>
            <consortium name="Pathogen Informatics"/>
        </authorList>
    </citation>
    <scope>NUCLEOTIDE SEQUENCE [LARGE SCALE GENOMIC DNA]</scope>
    <source>
        <strain evidence="1 4">NCTC12218</strain>
    </source>
</reference>
<dbReference type="Proteomes" id="UP000264146">
    <property type="component" value="Chromosome"/>
</dbReference>
<dbReference type="Gene3D" id="3.40.50.1000">
    <property type="entry name" value="HAD superfamily/HAD-like"/>
    <property type="match status" value="1"/>
</dbReference>
<dbReference type="GeneID" id="93790196"/>
<dbReference type="GO" id="GO:0000287">
    <property type="term" value="F:magnesium ion binding"/>
    <property type="evidence" value="ECO:0007669"/>
    <property type="project" value="TreeGrafter"/>
</dbReference>
<dbReference type="EC" id="3.1.3.-" evidence="3"/>
<dbReference type="GO" id="GO:0005829">
    <property type="term" value="C:cytosol"/>
    <property type="evidence" value="ECO:0007669"/>
    <property type="project" value="TreeGrafter"/>
</dbReference>
<dbReference type="InterPro" id="IPR006379">
    <property type="entry name" value="HAD-SF_hydro_IIB"/>
</dbReference>
<accession>A0A7Z7QQD1</accession>
<organism evidence="3">
    <name type="scientific">Staphylococcus schleiferi</name>
    <dbReference type="NCBI Taxonomy" id="1295"/>
    <lineage>
        <taxon>Bacteria</taxon>
        <taxon>Bacillati</taxon>
        <taxon>Bacillota</taxon>
        <taxon>Bacilli</taxon>
        <taxon>Bacillales</taxon>
        <taxon>Staphylococcaceae</taxon>
        <taxon>Staphylococcus</taxon>
    </lineage>
</organism>
<dbReference type="NCBIfam" id="TIGR01484">
    <property type="entry name" value="HAD-SF-IIB"/>
    <property type="match status" value="1"/>
</dbReference>
<evidence type="ECO:0000313" key="3">
    <source>
        <dbReference type="EMBL" id="SUM89160.1"/>
    </source>
</evidence>
<dbReference type="Gene3D" id="3.30.1240.10">
    <property type="match status" value="1"/>
</dbReference>
<dbReference type="PANTHER" id="PTHR10000:SF8">
    <property type="entry name" value="HAD SUPERFAMILY HYDROLASE-LIKE, TYPE 3"/>
    <property type="match status" value="1"/>
</dbReference>
<evidence type="ECO:0000313" key="4">
    <source>
        <dbReference type="Proteomes" id="UP000264146"/>
    </source>
</evidence>
<evidence type="ECO:0000313" key="1">
    <source>
        <dbReference type="EMBL" id="CAD7359919.1"/>
    </source>
</evidence>
<dbReference type="NCBIfam" id="TIGR00099">
    <property type="entry name" value="Cof-subfamily"/>
    <property type="match status" value="1"/>
</dbReference>
<dbReference type="Pfam" id="PF08282">
    <property type="entry name" value="Hydrolase_3"/>
    <property type="match status" value="1"/>
</dbReference>
<dbReference type="EMBL" id="UHEF01000001">
    <property type="protein sequence ID" value="SUM89160.1"/>
    <property type="molecule type" value="Genomic_DNA"/>
</dbReference>
<dbReference type="PANTHER" id="PTHR10000">
    <property type="entry name" value="PHOSPHOSERINE PHOSPHATASE"/>
    <property type="match status" value="1"/>
</dbReference>